<dbReference type="InterPro" id="IPR000873">
    <property type="entry name" value="AMP-dep_synth/lig_dom"/>
</dbReference>
<gene>
    <name evidence="4" type="ORF">BJ322DRAFT_1017008</name>
</gene>
<dbReference type="GO" id="GO:0006085">
    <property type="term" value="P:acetyl-CoA biosynthetic process"/>
    <property type="evidence" value="ECO:0007669"/>
    <property type="project" value="TreeGrafter"/>
</dbReference>
<dbReference type="InterPro" id="IPR042099">
    <property type="entry name" value="ANL_N_sf"/>
</dbReference>
<dbReference type="EMBL" id="WIUZ02000001">
    <property type="protein sequence ID" value="KAF9793526.1"/>
    <property type="molecule type" value="Genomic_DNA"/>
</dbReference>
<dbReference type="AlphaFoldDB" id="A0A9P6HZJ2"/>
<feature type="compositionally biased region" description="Low complexity" evidence="2">
    <location>
        <begin position="496"/>
        <end position="507"/>
    </location>
</feature>
<evidence type="ECO:0000256" key="2">
    <source>
        <dbReference type="SAM" id="MobiDB-lite"/>
    </source>
</evidence>
<feature type="region of interest" description="Disordered" evidence="2">
    <location>
        <begin position="492"/>
        <end position="512"/>
    </location>
</feature>
<dbReference type="PANTHER" id="PTHR24095:SF14">
    <property type="entry name" value="ACETYL-COENZYME A SYNTHETASE 1"/>
    <property type="match status" value="1"/>
</dbReference>
<dbReference type="Pfam" id="PF00501">
    <property type="entry name" value="AMP-binding"/>
    <property type="match status" value="1"/>
</dbReference>
<sequence>MANSHHKSIPTQPIVPRAMDQQKGHTSVWISGPSRSPRRTQMKKLYWDHPCKTIRSGSFETDLIEWFPEGGLNASYTFIDQWVHIYLDKGRIERLFVHLAHRSALQLQRPCRRAPNIRKAMGSKKSDTLSVYTPTIEHAVATFLAFAPIGVVHSVDFAGFSSESLRDHIKDCKSPVSITTDEDRRVERLLRPRLSLMPLSSMGRDKRWREETIEVPSYYPPEVMSAEDPLFILHKVVHTAVGCLLGAPLTVKYASVVHPGRTGPLLNGVTTTVLESTTAYPTPSRYWQVVEKRRITHFYTAPTAIRLIRRLGERHTQADLSTARVLAWDRCDEHVVKKQCAIFDTRWHAETGSITITPFPGAFETKPGSATAPSYDIEPVILDPVSGQGLINFACTSGAQMMVWQQIKGHAGPVAFFAPQANTKRAECVQIRPPLLPTLMAVSEWVGRPSQEEDLQTHSKDAGAREAAIQGTPEVVLADQCPRSDRGIAVSRVLRSSPSSTSPGPSTYFAPHRTHRIPDDLPICLIRRSHGATGKEKVFLADAFDPAGRLVVLIDTPGLDYASPSKKGGVYIPNIPASLLLRQRSWGVNTREAMHPEVGNERAAKLKNFSEVIFGKGSSAPKSRRDYTKHAVKDEDEENVKELDGSCFLVDVDLFSLVHDAHVEQFELRSDCPVNLLIQNRDFLGLLPRLLTLVASPGDENLGPISNYKKYCRAPVEGIGKVDYIRILENVVPKLGDRASRTTALNQKALTVVKGEEAPKFDPPLAVRRNPIQLVIDRIEGDLRSFQASR</sequence>
<evidence type="ECO:0000259" key="3">
    <source>
        <dbReference type="Pfam" id="PF00501"/>
    </source>
</evidence>
<feature type="domain" description="AMP-dependent synthetase/ligase" evidence="3">
    <location>
        <begin position="262"/>
        <end position="388"/>
    </location>
</feature>
<dbReference type="PANTHER" id="PTHR24095">
    <property type="entry name" value="ACETYL-COENZYME A SYNTHETASE"/>
    <property type="match status" value="1"/>
</dbReference>
<dbReference type="SUPFAM" id="SSF56801">
    <property type="entry name" value="Acetyl-CoA synthetase-like"/>
    <property type="match status" value="1"/>
</dbReference>
<keyword evidence="5" id="KW-1185">Reference proteome</keyword>
<evidence type="ECO:0000313" key="5">
    <source>
        <dbReference type="Proteomes" id="UP000736335"/>
    </source>
</evidence>
<reference evidence="4" key="2">
    <citation type="submission" date="2020-11" db="EMBL/GenBank/DDBJ databases">
        <authorList>
            <consortium name="DOE Joint Genome Institute"/>
            <person name="Kuo A."/>
            <person name="Miyauchi S."/>
            <person name="Kiss E."/>
            <person name="Drula E."/>
            <person name="Kohler A."/>
            <person name="Sanchez-Garcia M."/>
            <person name="Andreopoulos B."/>
            <person name="Barry K.W."/>
            <person name="Bonito G."/>
            <person name="Buee M."/>
            <person name="Carver A."/>
            <person name="Chen C."/>
            <person name="Cichocki N."/>
            <person name="Clum A."/>
            <person name="Culley D."/>
            <person name="Crous P.W."/>
            <person name="Fauchery L."/>
            <person name="Girlanda M."/>
            <person name="Hayes R."/>
            <person name="Keri Z."/>
            <person name="Labutti K."/>
            <person name="Lipzen A."/>
            <person name="Lombard V."/>
            <person name="Magnuson J."/>
            <person name="Maillard F."/>
            <person name="Morin E."/>
            <person name="Murat C."/>
            <person name="Nolan M."/>
            <person name="Ohm R."/>
            <person name="Pangilinan J."/>
            <person name="Pereira M."/>
            <person name="Perotto S."/>
            <person name="Peter M."/>
            <person name="Riley R."/>
            <person name="Sitrit Y."/>
            <person name="Stielow B."/>
            <person name="Szollosi G."/>
            <person name="Zifcakova L."/>
            <person name="Stursova M."/>
            <person name="Spatafora J.W."/>
            <person name="Tedersoo L."/>
            <person name="Vaario L.-M."/>
            <person name="Yamada A."/>
            <person name="Yan M."/>
            <person name="Wang P."/>
            <person name="Xu J."/>
            <person name="Bruns T."/>
            <person name="Baldrian P."/>
            <person name="Vilgalys R."/>
            <person name="Henrissat B."/>
            <person name="Grigoriev I.V."/>
            <person name="Hibbett D."/>
            <person name="Nagy L.G."/>
            <person name="Martin F.M."/>
        </authorList>
    </citation>
    <scope>NUCLEOTIDE SEQUENCE</scope>
    <source>
        <strain evidence="4">UH-Tt-Lm1</strain>
    </source>
</reference>
<evidence type="ECO:0000313" key="4">
    <source>
        <dbReference type="EMBL" id="KAF9793526.1"/>
    </source>
</evidence>
<name>A0A9P6HZJ2_9AGAM</name>
<dbReference type="EC" id="6.2.1.1" evidence="1"/>
<proteinExistence type="predicted"/>
<dbReference type="OrthoDB" id="1706066at2759"/>
<protein>
    <recommendedName>
        <fullName evidence="1">acetate--CoA ligase</fullName>
        <ecNumber evidence="1">6.2.1.1</ecNumber>
    </recommendedName>
</protein>
<comment type="caution">
    <text evidence="4">The sequence shown here is derived from an EMBL/GenBank/DDBJ whole genome shotgun (WGS) entry which is preliminary data.</text>
</comment>
<dbReference type="GO" id="GO:0003987">
    <property type="term" value="F:acetate-CoA ligase activity"/>
    <property type="evidence" value="ECO:0007669"/>
    <property type="project" value="UniProtKB-EC"/>
</dbReference>
<dbReference type="Proteomes" id="UP000736335">
    <property type="component" value="Unassembled WGS sequence"/>
</dbReference>
<evidence type="ECO:0000256" key="1">
    <source>
        <dbReference type="ARBA" id="ARBA00013275"/>
    </source>
</evidence>
<accession>A0A9P6HZJ2</accession>
<dbReference type="Gene3D" id="3.40.50.12780">
    <property type="entry name" value="N-terminal domain of ligase-like"/>
    <property type="match status" value="1"/>
</dbReference>
<reference evidence="4" key="1">
    <citation type="journal article" date="2020" name="Nat. Commun.">
        <title>Large-scale genome sequencing of mycorrhizal fungi provides insights into the early evolution of symbiotic traits.</title>
        <authorList>
            <person name="Miyauchi S."/>
            <person name="Kiss E."/>
            <person name="Kuo A."/>
            <person name="Drula E."/>
            <person name="Kohler A."/>
            <person name="Sanchez-Garcia M."/>
            <person name="Morin E."/>
            <person name="Andreopoulos B."/>
            <person name="Barry K.W."/>
            <person name="Bonito G."/>
            <person name="Buee M."/>
            <person name="Carver A."/>
            <person name="Chen C."/>
            <person name="Cichocki N."/>
            <person name="Clum A."/>
            <person name="Culley D."/>
            <person name="Crous P.W."/>
            <person name="Fauchery L."/>
            <person name="Girlanda M."/>
            <person name="Hayes R.D."/>
            <person name="Keri Z."/>
            <person name="LaButti K."/>
            <person name="Lipzen A."/>
            <person name="Lombard V."/>
            <person name="Magnuson J."/>
            <person name="Maillard F."/>
            <person name="Murat C."/>
            <person name="Nolan M."/>
            <person name="Ohm R.A."/>
            <person name="Pangilinan J."/>
            <person name="Pereira M.F."/>
            <person name="Perotto S."/>
            <person name="Peter M."/>
            <person name="Pfister S."/>
            <person name="Riley R."/>
            <person name="Sitrit Y."/>
            <person name="Stielow J.B."/>
            <person name="Szollosi G."/>
            <person name="Zifcakova L."/>
            <person name="Stursova M."/>
            <person name="Spatafora J.W."/>
            <person name="Tedersoo L."/>
            <person name="Vaario L.M."/>
            <person name="Yamada A."/>
            <person name="Yan M."/>
            <person name="Wang P."/>
            <person name="Xu J."/>
            <person name="Bruns T."/>
            <person name="Baldrian P."/>
            <person name="Vilgalys R."/>
            <person name="Dunand C."/>
            <person name="Henrissat B."/>
            <person name="Grigoriev I.V."/>
            <person name="Hibbett D."/>
            <person name="Nagy L.G."/>
            <person name="Martin F.M."/>
        </authorList>
    </citation>
    <scope>NUCLEOTIDE SEQUENCE</scope>
    <source>
        <strain evidence="4">UH-Tt-Lm1</strain>
    </source>
</reference>
<organism evidence="4 5">
    <name type="scientific">Thelephora terrestris</name>
    <dbReference type="NCBI Taxonomy" id="56493"/>
    <lineage>
        <taxon>Eukaryota</taxon>
        <taxon>Fungi</taxon>
        <taxon>Dikarya</taxon>
        <taxon>Basidiomycota</taxon>
        <taxon>Agaricomycotina</taxon>
        <taxon>Agaricomycetes</taxon>
        <taxon>Thelephorales</taxon>
        <taxon>Thelephoraceae</taxon>
        <taxon>Thelephora</taxon>
    </lineage>
</organism>
<dbReference type="GO" id="GO:0005829">
    <property type="term" value="C:cytosol"/>
    <property type="evidence" value="ECO:0007669"/>
    <property type="project" value="TreeGrafter"/>
</dbReference>